<dbReference type="PANTHER" id="PTHR41148:SF1">
    <property type="entry name" value="LP09875P"/>
    <property type="match status" value="1"/>
</dbReference>
<feature type="compositionally biased region" description="Basic and acidic residues" evidence="1">
    <location>
        <begin position="454"/>
        <end position="468"/>
    </location>
</feature>
<dbReference type="InterPro" id="IPR011993">
    <property type="entry name" value="PH-like_dom_sf"/>
</dbReference>
<dbReference type="HOGENOM" id="CLU_480808_0_0_1"/>
<dbReference type="AlphaFoldDB" id="R7T9E3"/>
<feature type="compositionally biased region" description="Basic and acidic residues" evidence="1">
    <location>
        <begin position="315"/>
        <end position="361"/>
    </location>
</feature>
<dbReference type="SUPFAM" id="SSF50729">
    <property type="entry name" value="PH domain-like"/>
    <property type="match status" value="1"/>
</dbReference>
<feature type="compositionally biased region" description="Basic and acidic residues" evidence="1">
    <location>
        <begin position="225"/>
        <end position="239"/>
    </location>
</feature>
<evidence type="ECO:0008006" key="5">
    <source>
        <dbReference type="Google" id="ProtNLM"/>
    </source>
</evidence>
<organism evidence="2">
    <name type="scientific">Capitella teleta</name>
    <name type="common">Polychaete worm</name>
    <dbReference type="NCBI Taxonomy" id="283909"/>
    <lineage>
        <taxon>Eukaryota</taxon>
        <taxon>Metazoa</taxon>
        <taxon>Spiralia</taxon>
        <taxon>Lophotrochozoa</taxon>
        <taxon>Annelida</taxon>
        <taxon>Polychaeta</taxon>
        <taxon>Sedentaria</taxon>
        <taxon>Scolecida</taxon>
        <taxon>Capitellidae</taxon>
        <taxon>Capitella</taxon>
    </lineage>
</organism>
<feature type="compositionally biased region" description="Basic residues" evidence="1">
    <location>
        <begin position="528"/>
        <end position="543"/>
    </location>
</feature>
<reference evidence="2 4" key="2">
    <citation type="journal article" date="2013" name="Nature">
        <title>Insights into bilaterian evolution from three spiralian genomes.</title>
        <authorList>
            <person name="Simakov O."/>
            <person name="Marletaz F."/>
            <person name="Cho S.J."/>
            <person name="Edsinger-Gonzales E."/>
            <person name="Havlak P."/>
            <person name="Hellsten U."/>
            <person name="Kuo D.H."/>
            <person name="Larsson T."/>
            <person name="Lv J."/>
            <person name="Arendt D."/>
            <person name="Savage R."/>
            <person name="Osoegawa K."/>
            <person name="de Jong P."/>
            <person name="Grimwood J."/>
            <person name="Chapman J.A."/>
            <person name="Shapiro H."/>
            <person name="Aerts A."/>
            <person name="Otillar R.P."/>
            <person name="Terry A.Y."/>
            <person name="Boore J.L."/>
            <person name="Grigoriev I.V."/>
            <person name="Lindberg D.R."/>
            <person name="Seaver E.C."/>
            <person name="Weisblat D.A."/>
            <person name="Putnam N.H."/>
            <person name="Rokhsar D.S."/>
        </authorList>
    </citation>
    <scope>NUCLEOTIDE SEQUENCE</scope>
    <source>
        <strain evidence="2 4">I ESC-2004</strain>
    </source>
</reference>
<dbReference type="OrthoDB" id="9994380at2759"/>
<feature type="region of interest" description="Disordered" evidence="1">
    <location>
        <begin position="203"/>
        <end position="253"/>
    </location>
</feature>
<dbReference type="STRING" id="283909.R7T9E3"/>
<dbReference type="PANTHER" id="PTHR41148">
    <property type="entry name" value="LP09875P"/>
    <property type="match status" value="1"/>
</dbReference>
<feature type="compositionally biased region" description="Polar residues" evidence="1">
    <location>
        <begin position="174"/>
        <end position="189"/>
    </location>
</feature>
<accession>R7T9E3</accession>
<dbReference type="OMA" id="QYQPRVN"/>
<evidence type="ECO:0000313" key="4">
    <source>
        <dbReference type="Proteomes" id="UP000014760"/>
    </source>
</evidence>
<feature type="region of interest" description="Disordered" evidence="1">
    <location>
        <begin position="299"/>
        <end position="567"/>
    </location>
</feature>
<dbReference type="Gene3D" id="2.30.29.30">
    <property type="entry name" value="Pleckstrin-homology domain (PH domain)/Phosphotyrosine-binding domain (PTB)"/>
    <property type="match status" value="1"/>
</dbReference>
<dbReference type="EnsemblMetazoa" id="CapteT226589">
    <property type="protein sequence ID" value="CapteP226589"/>
    <property type="gene ID" value="CapteG226589"/>
</dbReference>
<dbReference type="EMBL" id="AMQN01003604">
    <property type="status" value="NOT_ANNOTATED_CDS"/>
    <property type="molecule type" value="Genomic_DNA"/>
</dbReference>
<keyword evidence="4" id="KW-1185">Reference proteome</keyword>
<name>R7T9E3_CAPTE</name>
<feature type="region of interest" description="Disordered" evidence="1">
    <location>
        <begin position="169"/>
        <end position="189"/>
    </location>
</feature>
<proteinExistence type="predicted"/>
<sequence>MKIMSKNKGAVIEKAHYYVQYLGWKESKGLGGREFTEPIVKDLVIRRQAEDLPKLTIEVSKKELKIYQVVEQKRGKPEKIKYPTVAAKDLTYATQGLSPDEDVVACIYLGFNPNTRSAVHVHVYRFDSRSSAELFVKHLTQIISIPEHQERLGHVEEELVAKGQITPRPRGFVTQYSDGQSTGSNLTYDQDLTDEDIHSMNSRLEQKVRGSGSSSGHHAQPMDIRQWESNRRAEDEGQRAKPGSYDDEDEEDDVYRMEKEIKQDTLAAELRTRLGIQKTPILLPPKDYDTVSRAQGNIFATETRRSQNEAITGSDIDRRGSGPDSARGDSDNGSYRHSDDGAYEYRHAYDGSSERLHDPRRLPSAGDEVFHDNDLIPVSPRWKTGAQYMPPPSGRPVSPVMISNRPRSPPRGRPRSPGRDRALSPHRRAMSPQASPIYDYQQPMNPVRPPIDPYRMDPRDPRYPDPRTGKKYTAANLGIADPKRGMRHSGPDEGYISIDRQDPYGNPYVMGSPHHNEGVYNTKEKPGKKDKKDKKNKKDKKGKWAPGDDVPVDYTLGPAVSKNFIYK</sequence>
<dbReference type="EMBL" id="KB312243">
    <property type="protein sequence ID" value="ELT87614.1"/>
    <property type="molecule type" value="Genomic_DNA"/>
</dbReference>
<evidence type="ECO:0000313" key="3">
    <source>
        <dbReference type="EnsemblMetazoa" id="CapteP226589"/>
    </source>
</evidence>
<feature type="compositionally biased region" description="Basic and acidic residues" evidence="1">
    <location>
        <begin position="514"/>
        <end position="527"/>
    </location>
</feature>
<protein>
    <recommendedName>
        <fullName evidence="5">PID domain-containing protein</fullName>
    </recommendedName>
</protein>
<reference evidence="4" key="1">
    <citation type="submission" date="2012-12" db="EMBL/GenBank/DDBJ databases">
        <authorList>
            <person name="Hellsten U."/>
            <person name="Grimwood J."/>
            <person name="Chapman J.A."/>
            <person name="Shapiro H."/>
            <person name="Aerts A."/>
            <person name="Otillar R.P."/>
            <person name="Terry A.Y."/>
            <person name="Boore J.L."/>
            <person name="Simakov O."/>
            <person name="Marletaz F."/>
            <person name="Cho S.-J."/>
            <person name="Edsinger-Gonzales E."/>
            <person name="Havlak P."/>
            <person name="Kuo D.-H."/>
            <person name="Larsson T."/>
            <person name="Lv J."/>
            <person name="Arendt D."/>
            <person name="Savage R."/>
            <person name="Osoegawa K."/>
            <person name="de Jong P."/>
            <person name="Lindberg D.R."/>
            <person name="Seaver E.C."/>
            <person name="Weisblat D.A."/>
            <person name="Putnam N.H."/>
            <person name="Grigoriev I.V."/>
            <person name="Rokhsar D.S."/>
        </authorList>
    </citation>
    <scope>NUCLEOTIDE SEQUENCE</scope>
    <source>
        <strain evidence="4">I ESC-2004</strain>
    </source>
</reference>
<reference evidence="3" key="3">
    <citation type="submission" date="2015-06" db="UniProtKB">
        <authorList>
            <consortium name="EnsemblMetazoa"/>
        </authorList>
    </citation>
    <scope>IDENTIFICATION</scope>
</reference>
<gene>
    <name evidence="2" type="ORF">CAPTEDRAFT_226589</name>
</gene>
<dbReference type="Proteomes" id="UP000014760">
    <property type="component" value="Unassembled WGS sequence"/>
</dbReference>
<evidence type="ECO:0000313" key="2">
    <source>
        <dbReference type="EMBL" id="ELT87614.1"/>
    </source>
</evidence>
<evidence type="ECO:0000256" key="1">
    <source>
        <dbReference type="SAM" id="MobiDB-lite"/>
    </source>
</evidence>